<name>K0K692_SACES</name>
<feature type="region of interest" description="Disordered" evidence="1">
    <location>
        <begin position="83"/>
        <end position="107"/>
    </location>
</feature>
<keyword evidence="3" id="KW-1185">Reference proteome</keyword>
<dbReference type="Proteomes" id="UP000006281">
    <property type="component" value="Chromosome"/>
</dbReference>
<accession>K0K692</accession>
<dbReference type="EMBL" id="HE804045">
    <property type="protein sequence ID" value="CCH33047.1"/>
    <property type="molecule type" value="Genomic_DNA"/>
</dbReference>
<gene>
    <name evidence="2" type="ordered locus">BN6_57890</name>
</gene>
<dbReference type="STRING" id="1179773.BN6_57890"/>
<evidence type="ECO:0000313" key="2">
    <source>
        <dbReference type="EMBL" id="CCH33047.1"/>
    </source>
</evidence>
<reference evidence="2 3" key="1">
    <citation type="journal article" date="2012" name="BMC Genomics">
        <title>Complete genome sequence of Saccharothrix espanaensis DSM 44229T and comparison to the other completely sequenced Pseudonocardiaceae.</title>
        <authorList>
            <person name="Strobel T."/>
            <person name="Al-Dilaimi A."/>
            <person name="Blom J."/>
            <person name="Gessner A."/>
            <person name="Kalinowski J."/>
            <person name="Luzhetska M."/>
            <person name="Puhler A."/>
            <person name="Szczepanowski R."/>
            <person name="Bechthold A."/>
            <person name="Ruckert C."/>
        </authorList>
    </citation>
    <scope>NUCLEOTIDE SEQUENCE [LARGE SCALE GENOMIC DNA]</scope>
    <source>
        <strain evidence="3">ATCC 51144 / DSM 44229 / JCM 9112 / NBRC 15066 / NRRL 15764</strain>
    </source>
</reference>
<proteinExistence type="predicted"/>
<dbReference type="KEGG" id="sesp:BN6_57890"/>
<evidence type="ECO:0000256" key="1">
    <source>
        <dbReference type="SAM" id="MobiDB-lite"/>
    </source>
</evidence>
<dbReference type="AlphaFoldDB" id="K0K692"/>
<dbReference type="HOGENOM" id="CLU_1884279_0_0_11"/>
<evidence type="ECO:0000313" key="3">
    <source>
        <dbReference type="Proteomes" id="UP000006281"/>
    </source>
</evidence>
<organism evidence="2 3">
    <name type="scientific">Saccharothrix espanaensis (strain ATCC 51144 / DSM 44229 / JCM 9112 / NBRC 15066 / NRRL 15764)</name>
    <dbReference type="NCBI Taxonomy" id="1179773"/>
    <lineage>
        <taxon>Bacteria</taxon>
        <taxon>Bacillati</taxon>
        <taxon>Actinomycetota</taxon>
        <taxon>Actinomycetes</taxon>
        <taxon>Pseudonocardiales</taxon>
        <taxon>Pseudonocardiaceae</taxon>
        <taxon>Saccharothrix</taxon>
    </lineage>
</organism>
<sequence length="135" mass="14882">MAVRGQEFEAAVRDEPCRSPLRDLNIEDRLVYYALLTMPAGSRRILRVGPGWYDGHQKSRAGGFWRWSDANRTLRHGWHGRASNAVRRHRGSSSSAKTCASPPGPGDGFLEAATADTYLAVDRGSVAADEVRREG</sequence>
<protein>
    <submittedName>
        <fullName evidence="2">Uncharacterized protein</fullName>
    </submittedName>
</protein>